<organism evidence="6 7">
    <name type="scientific">Candidatus Muproteobacteria bacterium RIFCSPLOWO2_01_FULL_60_18</name>
    <dbReference type="NCBI Taxonomy" id="1817768"/>
    <lineage>
        <taxon>Bacteria</taxon>
        <taxon>Pseudomonadati</taxon>
        <taxon>Pseudomonadota</taxon>
        <taxon>Candidatus Muproteobacteria</taxon>
    </lineage>
</organism>
<dbReference type="InterPro" id="IPR011051">
    <property type="entry name" value="RmlC_Cupin_sf"/>
</dbReference>
<feature type="binding site" evidence="2">
    <location>
        <position position="109"/>
    </location>
    <ligand>
        <name>Fe cation</name>
        <dbReference type="ChEBI" id="CHEBI:24875"/>
    </ligand>
</feature>
<dbReference type="GO" id="GO:0046872">
    <property type="term" value="F:metal ion binding"/>
    <property type="evidence" value="ECO:0007669"/>
    <property type="project" value="UniProtKB-KW"/>
</dbReference>
<dbReference type="CDD" id="cd02247">
    <property type="entry name" value="cupin_pirin_C"/>
    <property type="match status" value="1"/>
</dbReference>
<dbReference type="InterPro" id="IPR012093">
    <property type="entry name" value="Pirin"/>
</dbReference>
<dbReference type="Proteomes" id="UP000179037">
    <property type="component" value="Unassembled WGS sequence"/>
</dbReference>
<reference evidence="6 7" key="1">
    <citation type="journal article" date="2016" name="Nat. Commun.">
        <title>Thousands of microbial genomes shed light on interconnected biogeochemical processes in an aquifer system.</title>
        <authorList>
            <person name="Anantharaman K."/>
            <person name="Brown C.T."/>
            <person name="Hug L.A."/>
            <person name="Sharon I."/>
            <person name="Castelle C.J."/>
            <person name="Probst A.J."/>
            <person name="Thomas B.C."/>
            <person name="Singh A."/>
            <person name="Wilkins M.J."/>
            <person name="Karaoz U."/>
            <person name="Brodie E.L."/>
            <person name="Williams K.H."/>
            <person name="Hubbard S.S."/>
            <person name="Banfield J.F."/>
        </authorList>
    </citation>
    <scope>NUCLEOTIDE SEQUENCE [LARGE SCALE GENOMIC DNA]</scope>
</reference>
<evidence type="ECO:0000256" key="3">
    <source>
        <dbReference type="RuleBase" id="RU003457"/>
    </source>
</evidence>
<comment type="cofactor">
    <cofactor evidence="2">
        <name>Fe cation</name>
        <dbReference type="ChEBI" id="CHEBI:24875"/>
    </cofactor>
    <text evidence="2">Binds 1 Fe cation per subunit.</text>
</comment>
<dbReference type="EMBL" id="MFTC01000007">
    <property type="protein sequence ID" value="OGI52790.1"/>
    <property type="molecule type" value="Genomic_DNA"/>
</dbReference>
<feature type="domain" description="Pirin C-terminal" evidence="5">
    <location>
        <begin position="186"/>
        <end position="292"/>
    </location>
</feature>
<dbReference type="Pfam" id="PF05726">
    <property type="entry name" value="Pirin_C"/>
    <property type="match status" value="1"/>
</dbReference>
<evidence type="ECO:0000256" key="2">
    <source>
        <dbReference type="PIRSR" id="PIRSR006232-1"/>
    </source>
</evidence>
<feature type="binding site" evidence="2">
    <location>
        <position position="111"/>
    </location>
    <ligand>
        <name>Fe cation</name>
        <dbReference type="ChEBI" id="CHEBI:24875"/>
    </ligand>
</feature>
<evidence type="ECO:0000256" key="1">
    <source>
        <dbReference type="ARBA" id="ARBA00008416"/>
    </source>
</evidence>
<dbReference type="InterPro" id="IPR014710">
    <property type="entry name" value="RmlC-like_jellyroll"/>
</dbReference>
<evidence type="ECO:0000313" key="7">
    <source>
        <dbReference type="Proteomes" id="UP000179037"/>
    </source>
</evidence>
<dbReference type="Pfam" id="PF02678">
    <property type="entry name" value="Pirin"/>
    <property type="match status" value="1"/>
</dbReference>
<keyword evidence="2" id="KW-0408">Iron</keyword>
<sequence>MLDTTKRGRSVIAVVNSEHFLEGGGFPVRRPFPTAQLMQVDPFLLFDHLGPVKWGPGEGIGAPDHPHRGFETVTYLLSGEMQHKDSAGHSGMLRPGDVQWMTAGAGVVHSELPSDAFMKNGGTLHGFQVWVNLPAHAKMIPPRYQDIPASRIPEAVSTDGKVKVRVIAGESLGQAAVIETRTPIMYLHFTLQPGGEIAQPVPEGYNALAYVIRGELRAGDECRIVHEGQMARFGGGNAVRLAVDNKTAEPADLLLLAGQPLNEPVERYGPFVMNTRAQIVQAMRDYHDGKMGSI</sequence>
<dbReference type="InterPro" id="IPR008778">
    <property type="entry name" value="Pirin_C_dom"/>
</dbReference>
<dbReference type="PANTHER" id="PTHR13903">
    <property type="entry name" value="PIRIN-RELATED"/>
    <property type="match status" value="1"/>
</dbReference>
<dbReference type="STRING" id="1817768.A3A87_02600"/>
<name>A0A1F6U626_9PROT</name>
<dbReference type="AlphaFoldDB" id="A0A1F6U626"/>
<comment type="similarity">
    <text evidence="1 3">Belongs to the pirin family.</text>
</comment>
<comment type="caution">
    <text evidence="6">The sequence shown here is derived from an EMBL/GenBank/DDBJ whole genome shotgun (WGS) entry which is preliminary data.</text>
</comment>
<dbReference type="PANTHER" id="PTHR13903:SF31">
    <property type="entry name" value="CUPIN-DOMAIN CONTAINING PROTEIN"/>
    <property type="match status" value="1"/>
</dbReference>
<keyword evidence="2" id="KW-0479">Metal-binding</keyword>
<dbReference type="PIRSF" id="PIRSF006232">
    <property type="entry name" value="Pirin"/>
    <property type="match status" value="1"/>
</dbReference>
<dbReference type="CDD" id="cd02909">
    <property type="entry name" value="cupin_pirin_N"/>
    <property type="match status" value="1"/>
</dbReference>
<dbReference type="SUPFAM" id="SSF51182">
    <property type="entry name" value="RmlC-like cupins"/>
    <property type="match status" value="1"/>
</dbReference>
<feature type="binding site" evidence="2">
    <location>
        <position position="67"/>
    </location>
    <ligand>
        <name>Fe cation</name>
        <dbReference type="ChEBI" id="CHEBI:24875"/>
    </ligand>
</feature>
<protein>
    <submittedName>
        <fullName evidence="6">Pirin</fullName>
    </submittedName>
</protein>
<gene>
    <name evidence="6" type="ORF">A3A87_02600</name>
</gene>
<feature type="binding site" evidence="2">
    <location>
        <position position="65"/>
    </location>
    <ligand>
        <name>Fe cation</name>
        <dbReference type="ChEBI" id="CHEBI:24875"/>
    </ligand>
</feature>
<accession>A0A1F6U626</accession>
<feature type="domain" description="Pirin N-terminal" evidence="4">
    <location>
        <begin position="26"/>
        <end position="131"/>
    </location>
</feature>
<dbReference type="Gene3D" id="2.60.120.10">
    <property type="entry name" value="Jelly Rolls"/>
    <property type="match status" value="2"/>
</dbReference>
<proteinExistence type="inferred from homology"/>
<evidence type="ECO:0000313" key="6">
    <source>
        <dbReference type="EMBL" id="OGI52790.1"/>
    </source>
</evidence>
<evidence type="ECO:0000259" key="5">
    <source>
        <dbReference type="Pfam" id="PF05726"/>
    </source>
</evidence>
<dbReference type="InterPro" id="IPR003829">
    <property type="entry name" value="Pirin_N_dom"/>
</dbReference>
<evidence type="ECO:0000259" key="4">
    <source>
        <dbReference type="Pfam" id="PF02678"/>
    </source>
</evidence>